<protein>
    <submittedName>
        <fullName evidence="3">Por secretion system C-terminal sorting domain-containing protein</fullName>
    </submittedName>
</protein>
<dbReference type="Proteomes" id="UP000183947">
    <property type="component" value="Unassembled WGS sequence"/>
</dbReference>
<organism evidence="3 4">
    <name type="scientific">Hymenobacter psychrotolerans DSM 18569</name>
    <dbReference type="NCBI Taxonomy" id="1121959"/>
    <lineage>
        <taxon>Bacteria</taxon>
        <taxon>Pseudomonadati</taxon>
        <taxon>Bacteroidota</taxon>
        <taxon>Cytophagia</taxon>
        <taxon>Cytophagales</taxon>
        <taxon>Hymenobacteraceae</taxon>
        <taxon>Hymenobacter</taxon>
    </lineage>
</organism>
<feature type="signal peptide" evidence="1">
    <location>
        <begin position="1"/>
        <end position="23"/>
    </location>
</feature>
<proteinExistence type="predicted"/>
<dbReference type="STRING" id="1121959.SAMN02746009_01503"/>
<keyword evidence="1" id="KW-0732">Signal</keyword>
<name>A0A1M6V521_9BACT</name>
<reference evidence="4" key="1">
    <citation type="submission" date="2016-11" db="EMBL/GenBank/DDBJ databases">
        <authorList>
            <person name="Varghese N."/>
            <person name="Submissions S."/>
        </authorList>
    </citation>
    <scope>NUCLEOTIDE SEQUENCE [LARGE SCALE GENOMIC DNA]</scope>
    <source>
        <strain evidence="4">DSM 18569</strain>
    </source>
</reference>
<dbReference type="OrthoDB" id="857489at2"/>
<dbReference type="Pfam" id="PF18962">
    <property type="entry name" value="Por_Secre_tail"/>
    <property type="match status" value="1"/>
</dbReference>
<keyword evidence="4" id="KW-1185">Reference proteome</keyword>
<dbReference type="InterPro" id="IPR026444">
    <property type="entry name" value="Secre_tail"/>
</dbReference>
<evidence type="ECO:0000313" key="3">
    <source>
        <dbReference type="EMBL" id="SHK76481.1"/>
    </source>
</evidence>
<gene>
    <name evidence="3" type="ORF">SAMN02746009_01503</name>
</gene>
<dbReference type="EMBL" id="FRAS01000006">
    <property type="protein sequence ID" value="SHK76481.1"/>
    <property type="molecule type" value="Genomic_DNA"/>
</dbReference>
<evidence type="ECO:0000256" key="1">
    <source>
        <dbReference type="SAM" id="SignalP"/>
    </source>
</evidence>
<dbReference type="NCBIfam" id="TIGR04183">
    <property type="entry name" value="Por_Secre_tail"/>
    <property type="match status" value="1"/>
</dbReference>
<dbReference type="RefSeq" id="WP_084548894.1">
    <property type="nucleotide sequence ID" value="NZ_FRAS01000006.1"/>
</dbReference>
<accession>A0A1M6V521</accession>
<feature type="chain" id="PRO_5013359760" evidence="1">
    <location>
        <begin position="24"/>
        <end position="292"/>
    </location>
</feature>
<feature type="domain" description="Secretion system C-terminal sorting" evidence="2">
    <location>
        <begin position="216"/>
        <end position="286"/>
    </location>
</feature>
<evidence type="ECO:0000259" key="2">
    <source>
        <dbReference type="Pfam" id="PF18962"/>
    </source>
</evidence>
<evidence type="ECO:0000313" key="4">
    <source>
        <dbReference type="Proteomes" id="UP000183947"/>
    </source>
</evidence>
<sequence length="292" mass="30446">MKKLLLLLLPFGAGLLAPGTAAAQVVTIVNGTATSASAPLGYGSPYSANEAIYLGSQITATGSITRVAFDKVEGSIVTPIENVVIYFKTTTATELTAGTLDTTGYQRVFKGSLTNNAPTGYMEVVLNRPFAYTGSSNNLAVLVLRNGGATSSTTGQQPKYRYGFTTGRNSTRRYTGSTALTSATALATSTALANMRLTFGTPQSTQAARNTLAVSLYPNPAAGKLTLQLPASRQVASLQVLDMLGRTVQPIVQVLPGASGTVELPLEKLAAGSYLLRVTQGEAVAVQHFTKE</sequence>
<dbReference type="AlphaFoldDB" id="A0A1M6V521"/>